<evidence type="ECO:0000256" key="1">
    <source>
        <dbReference type="SAM" id="MobiDB-lite"/>
    </source>
</evidence>
<feature type="region of interest" description="Disordered" evidence="1">
    <location>
        <begin position="126"/>
        <end position="184"/>
    </location>
</feature>
<evidence type="ECO:0000313" key="2">
    <source>
        <dbReference type="EMBL" id="QHU15344.1"/>
    </source>
</evidence>
<reference evidence="2" key="1">
    <citation type="journal article" date="2020" name="Nature">
        <title>Giant virus diversity and host interactions through global metagenomics.</title>
        <authorList>
            <person name="Schulz F."/>
            <person name="Roux S."/>
            <person name="Paez-Espino D."/>
            <person name="Jungbluth S."/>
            <person name="Walsh D.A."/>
            <person name="Denef V.J."/>
            <person name="McMahon K.D."/>
            <person name="Konstantinidis K.T."/>
            <person name="Eloe-Fadrosh E.A."/>
            <person name="Kyrpides N.C."/>
            <person name="Woyke T."/>
        </authorList>
    </citation>
    <scope>NUCLEOTIDE SEQUENCE</scope>
    <source>
        <strain evidence="2">GVMAG-S-1103017-68</strain>
    </source>
</reference>
<organism evidence="2">
    <name type="scientific">viral metagenome</name>
    <dbReference type="NCBI Taxonomy" id="1070528"/>
    <lineage>
        <taxon>unclassified sequences</taxon>
        <taxon>metagenomes</taxon>
        <taxon>organismal metagenomes</taxon>
    </lineage>
</organism>
<protein>
    <submittedName>
        <fullName evidence="2">Uncharacterized protein</fullName>
    </submittedName>
</protein>
<proteinExistence type="predicted"/>
<name>A0A6C0KGE6_9ZZZZ</name>
<dbReference type="EMBL" id="MN740855">
    <property type="protein sequence ID" value="QHU15344.1"/>
    <property type="molecule type" value="Genomic_DNA"/>
</dbReference>
<accession>A0A6C0KGE6</accession>
<dbReference type="AlphaFoldDB" id="A0A6C0KGE6"/>
<feature type="compositionally biased region" description="Acidic residues" evidence="1">
    <location>
        <begin position="133"/>
        <end position="154"/>
    </location>
</feature>
<feature type="compositionally biased region" description="Low complexity" evidence="1">
    <location>
        <begin position="155"/>
        <end position="173"/>
    </location>
</feature>
<sequence length="307" mass="32896">MSTPTIEAEAKAQKCADAIVAIGGALHGVVGDYGGATEVERLEKMKTKLFELYTINSNREEALAGAGGCKGTVSVQVGSGWFWCYVCDQFVTASKWTQHRHEKGRGDKMLLEAMFQIRKTRFDLGTTLRAQGSDEEDTSDSEEEDTSDSEEEEAGAAAAGPPAKRARTAGEAAAPPPRKRSCTCKRVGCTTGKPATYRELSLDTQPRRRSGIKKCKRPGCETGKAADYRDMRQDDFSKKYMCSACGAEAQGQGLPVVAGKMWRLAVKRHNNDLPAAKADVLSRLQRRHAAAAAAAGGADGGDAVCPE</sequence>